<comment type="catalytic activity">
    <reaction evidence="1">
        <text>D-mannose 6-phosphate = D-fructose 6-phosphate</text>
        <dbReference type="Rhea" id="RHEA:12356"/>
        <dbReference type="ChEBI" id="CHEBI:58735"/>
        <dbReference type="ChEBI" id="CHEBI:61527"/>
        <dbReference type="EC" id="5.3.1.8"/>
    </reaction>
</comment>
<evidence type="ECO:0000259" key="12">
    <source>
        <dbReference type="Pfam" id="PF20511"/>
    </source>
</evidence>
<feature type="binding site" evidence="10">
    <location>
        <position position="122"/>
    </location>
    <ligand>
        <name>Zn(2+)</name>
        <dbReference type="ChEBI" id="CHEBI:29105"/>
    </ligand>
</feature>
<comment type="cofactor">
    <cofactor evidence="10">
        <name>Zn(2+)</name>
        <dbReference type="ChEBI" id="CHEBI:29105"/>
    </cofactor>
    <text evidence="10">Binds 1 zinc ion per subunit.</text>
</comment>
<dbReference type="Pfam" id="PF20511">
    <property type="entry name" value="PMI_typeI_cat"/>
    <property type="match status" value="1"/>
</dbReference>
<dbReference type="GO" id="GO:0004476">
    <property type="term" value="F:mannose-6-phosphate isomerase activity"/>
    <property type="evidence" value="ECO:0007669"/>
    <property type="project" value="UniProtKB-EC"/>
</dbReference>
<dbReference type="GO" id="GO:0008270">
    <property type="term" value="F:zinc ion binding"/>
    <property type="evidence" value="ECO:0007669"/>
    <property type="project" value="InterPro"/>
</dbReference>
<dbReference type="PIRSF" id="PIRSF001480">
    <property type="entry name" value="Mannose-6-phosphate_isomerase"/>
    <property type="match status" value="1"/>
</dbReference>
<evidence type="ECO:0000256" key="3">
    <source>
        <dbReference type="ARBA" id="ARBA00011956"/>
    </source>
</evidence>
<dbReference type="GO" id="GO:0005829">
    <property type="term" value="C:cytosol"/>
    <property type="evidence" value="ECO:0007669"/>
    <property type="project" value="TreeGrafter"/>
</dbReference>
<keyword evidence="15" id="KW-1185">Reference proteome</keyword>
<dbReference type="NCBIfam" id="TIGR00218">
    <property type="entry name" value="manA"/>
    <property type="match status" value="1"/>
</dbReference>
<feature type="active site" evidence="9">
    <location>
        <position position="267"/>
    </location>
</feature>
<name>A0A7W4USW8_LEIAQ</name>
<dbReference type="EC" id="5.3.1.8" evidence="3"/>
<accession>A0A7W4USW8</accession>
<dbReference type="RefSeq" id="WP_021762793.1">
    <property type="nucleotide sequence ID" value="NZ_JACHVP010000001.1"/>
</dbReference>
<evidence type="ECO:0000259" key="13">
    <source>
        <dbReference type="Pfam" id="PF21621"/>
    </source>
</evidence>
<dbReference type="PANTHER" id="PTHR10309">
    <property type="entry name" value="MANNOSE-6-PHOSPHATE ISOMERASE"/>
    <property type="match status" value="1"/>
</dbReference>
<feature type="domain" description="Mannose-6-phosphate isomerase cupin" evidence="13">
    <location>
        <begin position="310"/>
        <end position="382"/>
    </location>
</feature>
<dbReference type="EMBL" id="JACHVP010000001">
    <property type="protein sequence ID" value="MBB2965477.1"/>
    <property type="molecule type" value="Genomic_DNA"/>
</dbReference>
<dbReference type="InterPro" id="IPR014710">
    <property type="entry name" value="RmlC-like_jellyroll"/>
</dbReference>
<evidence type="ECO:0000256" key="11">
    <source>
        <dbReference type="SAM" id="MobiDB-lite"/>
    </source>
</evidence>
<dbReference type="AlphaFoldDB" id="A0A7W4USW8"/>
<comment type="caution">
    <text evidence="14">The sequence shown here is derived from an EMBL/GenBank/DDBJ whole genome shotgun (WGS) entry which is preliminary data.</text>
</comment>
<proteinExistence type="inferred from homology"/>
<sequence length="385" mass="40157">MFVRIGNTPRDYAWGSRTAIAGLLGTTPSGEPEAELWLGAHAGSPARILDPTQTAGAEDLAAWPETAHLPYLLKVLAAAGPLSLQAHPSSEQAREGFERENAAGLAADSPERNYKDPFHKPELIFALSDPFEALCGFRDPAVSRAVFEELATSSGDPRIAAFADTLQGEPGDVLRRATEWLLGGDSAVAELVEAVVTASESRDDRDADTVRMLSAAFPGDPGIVLALLLNRATLRPGEVLYLPAGNIHAYLDGLGIELMAASDNVLRGGLTPKRIDVAELVRVLDFSPIVATPLAPEHPAAGVEVFRPDVPDFALDHVVVGGGVASAPVELPGTAIALCTAGEVELTGASGSLRLTRGEAAVVTADEGTLTVTGDGTLFVATPNR</sequence>
<evidence type="ECO:0000313" key="14">
    <source>
        <dbReference type="EMBL" id="MBB2965477.1"/>
    </source>
</evidence>
<evidence type="ECO:0000256" key="5">
    <source>
        <dbReference type="ARBA" id="ARBA00022833"/>
    </source>
</evidence>
<evidence type="ECO:0000256" key="8">
    <source>
        <dbReference type="ARBA" id="ARBA00030762"/>
    </source>
</evidence>
<dbReference type="Pfam" id="PF21621">
    <property type="entry name" value="MPI_cupin_dom"/>
    <property type="match status" value="1"/>
</dbReference>
<feature type="binding site" evidence="10">
    <location>
        <position position="248"/>
    </location>
    <ligand>
        <name>Zn(2+)</name>
        <dbReference type="ChEBI" id="CHEBI:29105"/>
    </ligand>
</feature>
<dbReference type="Gene3D" id="1.10.441.10">
    <property type="entry name" value="Phosphomannose Isomerase, domain 2"/>
    <property type="match status" value="1"/>
</dbReference>
<feature type="compositionally biased region" description="Basic and acidic residues" evidence="11">
    <location>
        <begin position="92"/>
        <end position="101"/>
    </location>
</feature>
<feature type="binding site" evidence="10">
    <location>
        <position position="85"/>
    </location>
    <ligand>
        <name>Zn(2+)</name>
        <dbReference type="ChEBI" id="CHEBI:29105"/>
    </ligand>
</feature>
<evidence type="ECO:0000256" key="1">
    <source>
        <dbReference type="ARBA" id="ARBA00000757"/>
    </source>
</evidence>
<dbReference type="InterPro" id="IPR016305">
    <property type="entry name" value="Mannose-6-P_Isomerase"/>
</dbReference>
<evidence type="ECO:0000256" key="10">
    <source>
        <dbReference type="PIRSR" id="PIRSR001480-2"/>
    </source>
</evidence>
<feature type="region of interest" description="Disordered" evidence="11">
    <location>
        <begin position="87"/>
        <end position="113"/>
    </location>
</feature>
<dbReference type="GO" id="GO:0009298">
    <property type="term" value="P:GDP-mannose biosynthetic process"/>
    <property type="evidence" value="ECO:0007669"/>
    <property type="project" value="InterPro"/>
</dbReference>
<keyword evidence="5 10" id="KW-0862">Zinc</keyword>
<evidence type="ECO:0000313" key="15">
    <source>
        <dbReference type="Proteomes" id="UP000538196"/>
    </source>
</evidence>
<dbReference type="InterPro" id="IPR046457">
    <property type="entry name" value="PMI_typeI_cat"/>
</dbReference>
<dbReference type="InterPro" id="IPR011051">
    <property type="entry name" value="RmlC_Cupin_sf"/>
</dbReference>
<evidence type="ECO:0000256" key="7">
    <source>
        <dbReference type="ARBA" id="ARBA00029741"/>
    </source>
</evidence>
<evidence type="ECO:0000256" key="4">
    <source>
        <dbReference type="ARBA" id="ARBA00022723"/>
    </source>
</evidence>
<evidence type="ECO:0000256" key="9">
    <source>
        <dbReference type="PIRSR" id="PIRSR001480-1"/>
    </source>
</evidence>
<reference evidence="14 15" key="1">
    <citation type="submission" date="2020-08" db="EMBL/GenBank/DDBJ databases">
        <title>Sequencing the genomes of 1000 actinobacteria strains.</title>
        <authorList>
            <person name="Klenk H.-P."/>
        </authorList>
    </citation>
    <scope>NUCLEOTIDE SEQUENCE [LARGE SCALE GENOMIC DNA]</scope>
    <source>
        <strain evidence="14 15">DSM 20146</strain>
    </source>
</reference>
<dbReference type="SUPFAM" id="SSF51182">
    <property type="entry name" value="RmlC-like cupins"/>
    <property type="match status" value="1"/>
</dbReference>
<gene>
    <name evidence="14" type="ORF">FHX33_000209</name>
</gene>
<protein>
    <recommendedName>
        <fullName evidence="3">mannose-6-phosphate isomerase</fullName>
        <ecNumber evidence="3">5.3.1.8</ecNumber>
    </recommendedName>
    <alternativeName>
        <fullName evidence="7">Phosphohexomutase</fullName>
    </alternativeName>
    <alternativeName>
        <fullName evidence="8">Phosphomannose isomerase</fullName>
    </alternativeName>
</protein>
<feature type="domain" description="Phosphomannose isomerase type I catalytic" evidence="12">
    <location>
        <begin position="4"/>
        <end position="138"/>
    </location>
</feature>
<dbReference type="GO" id="GO:0005975">
    <property type="term" value="P:carbohydrate metabolic process"/>
    <property type="evidence" value="ECO:0007669"/>
    <property type="project" value="InterPro"/>
</dbReference>
<dbReference type="Proteomes" id="UP000538196">
    <property type="component" value="Unassembled WGS sequence"/>
</dbReference>
<dbReference type="PRINTS" id="PR00714">
    <property type="entry name" value="MAN6PISMRASE"/>
</dbReference>
<evidence type="ECO:0000256" key="2">
    <source>
        <dbReference type="ARBA" id="ARBA00010772"/>
    </source>
</evidence>
<dbReference type="InterPro" id="IPR001250">
    <property type="entry name" value="Man6P_Isoase-1"/>
</dbReference>
<dbReference type="CDD" id="cd07011">
    <property type="entry name" value="cupin_PMI_type_I_N"/>
    <property type="match status" value="1"/>
</dbReference>
<feature type="binding site" evidence="10">
    <location>
        <position position="87"/>
    </location>
    <ligand>
        <name>Zn(2+)</name>
        <dbReference type="ChEBI" id="CHEBI:29105"/>
    </ligand>
</feature>
<keyword evidence="6 14" id="KW-0413">Isomerase</keyword>
<organism evidence="14 15">
    <name type="scientific">Leifsonia aquatica</name>
    <name type="common">Corynebacterium aquaticum</name>
    <dbReference type="NCBI Taxonomy" id="144185"/>
    <lineage>
        <taxon>Bacteria</taxon>
        <taxon>Bacillati</taxon>
        <taxon>Actinomycetota</taxon>
        <taxon>Actinomycetes</taxon>
        <taxon>Micrococcales</taxon>
        <taxon>Microbacteriaceae</taxon>
        <taxon>Leifsonia</taxon>
    </lineage>
</organism>
<evidence type="ECO:0000256" key="6">
    <source>
        <dbReference type="ARBA" id="ARBA00023235"/>
    </source>
</evidence>
<comment type="similarity">
    <text evidence="2">Belongs to the mannose-6-phosphate isomerase type 1 family.</text>
</comment>
<dbReference type="InterPro" id="IPR049071">
    <property type="entry name" value="MPI_cupin_dom"/>
</dbReference>
<dbReference type="PANTHER" id="PTHR10309:SF0">
    <property type="entry name" value="MANNOSE-6-PHOSPHATE ISOMERASE"/>
    <property type="match status" value="1"/>
</dbReference>
<dbReference type="Gene3D" id="2.60.120.10">
    <property type="entry name" value="Jelly Rolls"/>
    <property type="match status" value="2"/>
</dbReference>
<keyword evidence="4 10" id="KW-0479">Metal-binding</keyword>